<reference evidence="3" key="1">
    <citation type="submission" date="2021-05" db="EMBL/GenBank/DDBJ databases">
        <title>A free-living protist that lacks canonical eukaryotic 1 DNA replication and segregation systems.</title>
        <authorList>
            <person name="Salas-Leiva D.E."/>
            <person name="Tromer E.C."/>
            <person name="Curtis B.A."/>
            <person name="Jerlstrom-Hultqvist J."/>
            <person name="Kolisko M."/>
            <person name="Yi Z."/>
            <person name="Salas-Leiva J.S."/>
            <person name="Gallot-Lavallee L."/>
            <person name="Kops G.J.P.L."/>
            <person name="Archibald J.M."/>
            <person name="Simpson A.G.B."/>
            <person name="Roger A.J."/>
        </authorList>
    </citation>
    <scope>NUCLEOTIDE SEQUENCE</scope>
    <source>
        <strain evidence="3">BICM</strain>
    </source>
</reference>
<feature type="region of interest" description="Disordered" evidence="1">
    <location>
        <begin position="408"/>
        <end position="451"/>
    </location>
</feature>
<organism evidence="3 4">
    <name type="scientific">Carpediemonas membranifera</name>
    <dbReference type="NCBI Taxonomy" id="201153"/>
    <lineage>
        <taxon>Eukaryota</taxon>
        <taxon>Metamonada</taxon>
        <taxon>Carpediemonas-like organisms</taxon>
        <taxon>Carpediemonas</taxon>
    </lineage>
</organism>
<protein>
    <submittedName>
        <fullName evidence="3">UV excision repair protein RAD23</fullName>
    </submittedName>
</protein>
<feature type="region of interest" description="Disordered" evidence="1">
    <location>
        <begin position="258"/>
        <end position="285"/>
    </location>
</feature>
<dbReference type="SUPFAM" id="SSF54236">
    <property type="entry name" value="Ubiquitin-like"/>
    <property type="match status" value="1"/>
</dbReference>
<evidence type="ECO:0000313" key="3">
    <source>
        <dbReference type="EMBL" id="KAG9397001.1"/>
    </source>
</evidence>
<keyword evidence="2" id="KW-0812">Transmembrane</keyword>
<dbReference type="EMBL" id="JAHDYR010000004">
    <property type="protein sequence ID" value="KAG9397001.1"/>
    <property type="molecule type" value="Genomic_DNA"/>
</dbReference>
<keyword evidence="2" id="KW-1133">Transmembrane helix</keyword>
<name>A0A8J6E4I9_9EUKA</name>
<gene>
    <name evidence="3" type="ORF">J8273_1352</name>
</gene>
<proteinExistence type="predicted"/>
<evidence type="ECO:0000313" key="4">
    <source>
        <dbReference type="Proteomes" id="UP000717585"/>
    </source>
</evidence>
<dbReference type="AlphaFoldDB" id="A0A8J6E4I9"/>
<sequence>MKIVVAHPDQNKAEVFELDDVEDNINIETLRELVTQRFRENDVLEAANITDFHMMYGGCILFGNKTLKSFGFSDGDRITTSPRFYPTSPPPRTPARAEAPPSMAPVQRTPAPLRADPQSPEHAPASTARMEGAAPIRRLVPASSIRRPMAYGPNAHPITPIDPAHAEEYIEWLGHQRALFNQAAFDYMRSVRATRRPGGLQANGMQYRPMSLFTAESRHQNPEDRARRTEAAIANSAHLPPHQVPLERGGADVVARPPRRPHADRHTQHTRHVEQTHTRSRGRPTTQIRIRLTQRPLAVETALASRWMRHTLMMRLPMRLVFLLIVFSSFLLTHPLAVLGMFIGFIVYMALFSVHVVDREGSYTLASLAWDMVPFRVSQTSILGSLFMSLFPGWSFVANAASIVDNQAREAEEDSSSSDESRYDGVGEGVGDDAADDLVAERSSDEEANAA</sequence>
<evidence type="ECO:0000256" key="1">
    <source>
        <dbReference type="SAM" id="MobiDB-lite"/>
    </source>
</evidence>
<accession>A0A8J6E4I9</accession>
<keyword evidence="4" id="KW-1185">Reference proteome</keyword>
<keyword evidence="2" id="KW-0472">Membrane</keyword>
<feature type="transmembrane region" description="Helical" evidence="2">
    <location>
        <begin position="338"/>
        <end position="357"/>
    </location>
</feature>
<comment type="caution">
    <text evidence="3">The sequence shown here is derived from an EMBL/GenBank/DDBJ whole genome shotgun (WGS) entry which is preliminary data.</text>
</comment>
<feature type="transmembrane region" description="Helical" evidence="2">
    <location>
        <begin position="316"/>
        <end position="332"/>
    </location>
</feature>
<feature type="region of interest" description="Disordered" evidence="1">
    <location>
        <begin position="81"/>
        <end position="134"/>
    </location>
</feature>
<feature type="compositionally biased region" description="Basic and acidic residues" evidence="1">
    <location>
        <begin position="264"/>
        <end position="277"/>
    </location>
</feature>
<evidence type="ECO:0000256" key="2">
    <source>
        <dbReference type="SAM" id="Phobius"/>
    </source>
</evidence>
<dbReference type="InterPro" id="IPR029071">
    <property type="entry name" value="Ubiquitin-like_domsf"/>
</dbReference>
<dbReference type="Proteomes" id="UP000717585">
    <property type="component" value="Unassembled WGS sequence"/>
</dbReference>